<feature type="compositionally biased region" description="Basic and acidic residues" evidence="1">
    <location>
        <begin position="454"/>
        <end position="485"/>
    </location>
</feature>
<feature type="non-terminal residue" evidence="2">
    <location>
        <position position="1"/>
    </location>
</feature>
<name>A0A9P6DE06_9AGAM</name>
<proteinExistence type="predicted"/>
<reference evidence="2" key="1">
    <citation type="journal article" date="2020" name="Nat. Commun.">
        <title>Large-scale genome sequencing of mycorrhizal fungi provides insights into the early evolution of symbiotic traits.</title>
        <authorList>
            <person name="Miyauchi S."/>
            <person name="Kiss E."/>
            <person name="Kuo A."/>
            <person name="Drula E."/>
            <person name="Kohler A."/>
            <person name="Sanchez-Garcia M."/>
            <person name="Morin E."/>
            <person name="Andreopoulos B."/>
            <person name="Barry K.W."/>
            <person name="Bonito G."/>
            <person name="Buee M."/>
            <person name="Carver A."/>
            <person name="Chen C."/>
            <person name="Cichocki N."/>
            <person name="Clum A."/>
            <person name="Culley D."/>
            <person name="Crous P.W."/>
            <person name="Fauchery L."/>
            <person name="Girlanda M."/>
            <person name="Hayes R.D."/>
            <person name="Keri Z."/>
            <person name="LaButti K."/>
            <person name="Lipzen A."/>
            <person name="Lombard V."/>
            <person name="Magnuson J."/>
            <person name="Maillard F."/>
            <person name="Murat C."/>
            <person name="Nolan M."/>
            <person name="Ohm R.A."/>
            <person name="Pangilinan J."/>
            <person name="Pereira M.F."/>
            <person name="Perotto S."/>
            <person name="Peter M."/>
            <person name="Pfister S."/>
            <person name="Riley R."/>
            <person name="Sitrit Y."/>
            <person name="Stielow J.B."/>
            <person name="Szollosi G."/>
            <person name="Zifcakova L."/>
            <person name="Stursova M."/>
            <person name="Spatafora J.W."/>
            <person name="Tedersoo L."/>
            <person name="Vaario L.M."/>
            <person name="Yamada A."/>
            <person name="Yan M."/>
            <person name="Wang P."/>
            <person name="Xu J."/>
            <person name="Bruns T."/>
            <person name="Baldrian P."/>
            <person name="Vilgalys R."/>
            <person name="Dunand C."/>
            <person name="Henrissat B."/>
            <person name="Grigoriev I.V."/>
            <person name="Hibbett D."/>
            <person name="Nagy L.G."/>
            <person name="Martin F.M."/>
        </authorList>
    </citation>
    <scope>NUCLEOTIDE SEQUENCE</scope>
    <source>
        <strain evidence="2">UP504</strain>
    </source>
</reference>
<protein>
    <submittedName>
        <fullName evidence="2">Uncharacterized protein</fullName>
    </submittedName>
</protein>
<accession>A0A9P6DE06</accession>
<keyword evidence="3" id="KW-1185">Reference proteome</keyword>
<dbReference type="OrthoDB" id="3038309at2759"/>
<gene>
    <name evidence="2" type="ORF">BS47DRAFT_1403130</name>
</gene>
<evidence type="ECO:0000313" key="3">
    <source>
        <dbReference type="Proteomes" id="UP000886523"/>
    </source>
</evidence>
<organism evidence="2 3">
    <name type="scientific">Hydnum rufescens UP504</name>
    <dbReference type="NCBI Taxonomy" id="1448309"/>
    <lineage>
        <taxon>Eukaryota</taxon>
        <taxon>Fungi</taxon>
        <taxon>Dikarya</taxon>
        <taxon>Basidiomycota</taxon>
        <taxon>Agaricomycotina</taxon>
        <taxon>Agaricomycetes</taxon>
        <taxon>Cantharellales</taxon>
        <taxon>Hydnaceae</taxon>
        <taxon>Hydnum</taxon>
    </lineage>
</organism>
<dbReference type="EMBL" id="MU129626">
    <property type="protein sequence ID" value="KAF9502776.1"/>
    <property type="molecule type" value="Genomic_DNA"/>
</dbReference>
<comment type="caution">
    <text evidence="2">The sequence shown here is derived from an EMBL/GenBank/DDBJ whole genome shotgun (WGS) entry which is preliminary data.</text>
</comment>
<feature type="region of interest" description="Disordered" evidence="1">
    <location>
        <begin position="453"/>
        <end position="485"/>
    </location>
</feature>
<evidence type="ECO:0000313" key="2">
    <source>
        <dbReference type="EMBL" id="KAF9502776.1"/>
    </source>
</evidence>
<sequence length="485" mass="53615">ADQPEVFRPDLALKATEEALSIYRLLAADQPGKALKANEEALSIYRSLAADRPEVFHLDLADTLNDHCDYLLKFGRHEEALKATQELAQLSALLRIAPVLRLLKLFLTPKPLRSLCRLISNNALSGGASHLSAAWLAWTAHIVNDEKAMATLVDFGTLGEISVLHYRPSDHLPSRSRDLTPVARNLDPLMHPLRTLESDLEGHADGVNVVMRKAYSLAVVALPGRSGVQLPLIKVFCLFFPRDNSPRPPAACGVDPTVKMWDVRTSSDGDGRGDVVEDTLAQMVRPRIWIMSLLIRSYVVLIGNRLRFSTAKAHSSTEAIPSSQSNLVIDAFTPSVRSIIIEQMRYSPQLPTACTSGTKRSTLPGPLFSAVALKSYLVWILPHPSTGSDRTFTLDDLMMVTCVWKAHASEKLGLSKVANVSQENIELNCGRNGHIIRKLARSNAKLKQTMLDAQRVKEERRQKHSRAGETKPKAEWRKVVGAEQS</sequence>
<dbReference type="AlphaFoldDB" id="A0A9P6DE06"/>
<evidence type="ECO:0000256" key="1">
    <source>
        <dbReference type="SAM" id="MobiDB-lite"/>
    </source>
</evidence>
<dbReference type="Proteomes" id="UP000886523">
    <property type="component" value="Unassembled WGS sequence"/>
</dbReference>